<evidence type="ECO:0000313" key="2">
    <source>
        <dbReference type="EMBL" id="KAJ4443130.1"/>
    </source>
</evidence>
<evidence type="ECO:0000313" key="3">
    <source>
        <dbReference type="Proteomes" id="UP001148838"/>
    </source>
</evidence>
<gene>
    <name evidence="2" type="ORF">ANN_04780</name>
</gene>
<feature type="compositionally biased region" description="Acidic residues" evidence="1">
    <location>
        <begin position="54"/>
        <end position="66"/>
    </location>
</feature>
<protein>
    <submittedName>
        <fullName evidence="2">Uncharacterized protein</fullName>
    </submittedName>
</protein>
<dbReference type="EMBL" id="JAJSOF020000013">
    <property type="protein sequence ID" value="KAJ4443130.1"/>
    <property type="molecule type" value="Genomic_DNA"/>
</dbReference>
<reference evidence="2 3" key="1">
    <citation type="journal article" date="2022" name="Allergy">
        <title>Genome assembly and annotation of Periplaneta americana reveal a comprehensive cockroach allergen profile.</title>
        <authorList>
            <person name="Wang L."/>
            <person name="Xiong Q."/>
            <person name="Saelim N."/>
            <person name="Wang L."/>
            <person name="Nong W."/>
            <person name="Wan A.T."/>
            <person name="Shi M."/>
            <person name="Liu X."/>
            <person name="Cao Q."/>
            <person name="Hui J.H.L."/>
            <person name="Sookrung N."/>
            <person name="Leung T.F."/>
            <person name="Tungtrongchitr A."/>
            <person name="Tsui S.K.W."/>
        </authorList>
    </citation>
    <scope>NUCLEOTIDE SEQUENCE [LARGE SCALE GENOMIC DNA]</scope>
    <source>
        <strain evidence="2">PWHHKU_190912</strain>
    </source>
</reference>
<evidence type="ECO:0000256" key="1">
    <source>
        <dbReference type="SAM" id="MobiDB-lite"/>
    </source>
</evidence>
<comment type="caution">
    <text evidence="2">The sequence shown here is derived from an EMBL/GenBank/DDBJ whole genome shotgun (WGS) entry which is preliminary data.</text>
</comment>
<sequence>MTRASAQDYHVDALVRENKTLSVVSCENDSEPCDDADTDEGDGEVEVFHGNTDTEQEGESSGDDEQFEIPKKVPRVSGFKCKDGTVWRQHCSPKAVRSRQCNIVTHLPEGNSVHRKYVKELAVGLTDDHLKHRAALTNLPREVRERGQEVAGTSFQQLRLISFQREREKANGDACTHVCDLMTSYDINIHSQHYPAASHSPETFSWLEYSIGLDKRLTTELSNGQTGPHDLERRE</sequence>
<dbReference type="Proteomes" id="UP001148838">
    <property type="component" value="Unassembled WGS sequence"/>
</dbReference>
<organism evidence="2 3">
    <name type="scientific">Periplaneta americana</name>
    <name type="common">American cockroach</name>
    <name type="synonym">Blatta americana</name>
    <dbReference type="NCBI Taxonomy" id="6978"/>
    <lineage>
        <taxon>Eukaryota</taxon>
        <taxon>Metazoa</taxon>
        <taxon>Ecdysozoa</taxon>
        <taxon>Arthropoda</taxon>
        <taxon>Hexapoda</taxon>
        <taxon>Insecta</taxon>
        <taxon>Pterygota</taxon>
        <taxon>Neoptera</taxon>
        <taxon>Polyneoptera</taxon>
        <taxon>Dictyoptera</taxon>
        <taxon>Blattodea</taxon>
        <taxon>Blattoidea</taxon>
        <taxon>Blattidae</taxon>
        <taxon>Blattinae</taxon>
        <taxon>Periplaneta</taxon>
    </lineage>
</organism>
<feature type="region of interest" description="Disordered" evidence="1">
    <location>
        <begin position="25"/>
        <end position="66"/>
    </location>
</feature>
<accession>A0ABQ8TBS8</accession>
<proteinExistence type="predicted"/>
<keyword evidence="3" id="KW-1185">Reference proteome</keyword>
<name>A0ABQ8TBS8_PERAM</name>
<feature type="compositionally biased region" description="Acidic residues" evidence="1">
    <location>
        <begin position="28"/>
        <end position="45"/>
    </location>
</feature>